<evidence type="ECO:0000256" key="1">
    <source>
        <dbReference type="ARBA" id="ARBA00004196"/>
    </source>
</evidence>
<dbReference type="Gene3D" id="1.10.760.10">
    <property type="entry name" value="Cytochrome c-like domain"/>
    <property type="match status" value="2"/>
</dbReference>
<dbReference type="AlphaFoldDB" id="A0A853HX97"/>
<gene>
    <name evidence="9" type="ORF">H0A36_10140</name>
</gene>
<dbReference type="Proteomes" id="UP000569732">
    <property type="component" value="Unassembled WGS sequence"/>
</dbReference>
<dbReference type="PROSITE" id="PS51007">
    <property type="entry name" value="CYTC"/>
    <property type="match status" value="2"/>
</dbReference>
<evidence type="ECO:0000256" key="7">
    <source>
        <dbReference type="PROSITE-ProRule" id="PRU00433"/>
    </source>
</evidence>
<evidence type="ECO:0000256" key="4">
    <source>
        <dbReference type="ARBA" id="ARBA00022729"/>
    </source>
</evidence>
<dbReference type="GO" id="GO:0020037">
    <property type="term" value="F:heme binding"/>
    <property type="evidence" value="ECO:0007669"/>
    <property type="project" value="InterPro"/>
</dbReference>
<dbReference type="PANTHER" id="PTHR30600:SF10">
    <property type="entry name" value="BLL6722 PROTEIN"/>
    <property type="match status" value="1"/>
</dbReference>
<organism evidence="9 10">
    <name type="scientific">Spartinivicinus marinus</name>
    <dbReference type="NCBI Taxonomy" id="2994442"/>
    <lineage>
        <taxon>Bacteria</taxon>
        <taxon>Pseudomonadati</taxon>
        <taxon>Pseudomonadota</taxon>
        <taxon>Gammaproteobacteria</taxon>
        <taxon>Oceanospirillales</taxon>
        <taxon>Zooshikellaceae</taxon>
        <taxon>Spartinivicinus</taxon>
    </lineage>
</organism>
<keyword evidence="2 7" id="KW-0349">Heme</keyword>
<evidence type="ECO:0000256" key="2">
    <source>
        <dbReference type="ARBA" id="ARBA00022617"/>
    </source>
</evidence>
<dbReference type="GO" id="GO:0030313">
    <property type="term" value="C:cell envelope"/>
    <property type="evidence" value="ECO:0007669"/>
    <property type="project" value="UniProtKB-SubCell"/>
</dbReference>
<dbReference type="EMBL" id="JACCKB010000013">
    <property type="protein sequence ID" value="NYZ66370.1"/>
    <property type="molecule type" value="Genomic_DNA"/>
</dbReference>
<reference evidence="9 10" key="1">
    <citation type="submission" date="2020-07" db="EMBL/GenBank/DDBJ databases">
        <title>Endozoicomonas sp. nov., isolated from sediment.</title>
        <authorList>
            <person name="Gu T."/>
        </authorList>
    </citation>
    <scope>NUCLEOTIDE SEQUENCE [LARGE SCALE GENOMIC DNA]</scope>
    <source>
        <strain evidence="9 10">SM1973</strain>
    </source>
</reference>
<dbReference type="PANTHER" id="PTHR30600">
    <property type="entry name" value="CYTOCHROME C PEROXIDASE-RELATED"/>
    <property type="match status" value="1"/>
</dbReference>
<evidence type="ECO:0000256" key="5">
    <source>
        <dbReference type="ARBA" id="ARBA00023002"/>
    </source>
</evidence>
<dbReference type="InterPro" id="IPR004852">
    <property type="entry name" value="Di-haem_cyt_c_peroxidsae"/>
</dbReference>
<name>A0A853HX97_9GAMM</name>
<dbReference type="InterPro" id="IPR009056">
    <property type="entry name" value="Cyt_c-like_dom"/>
</dbReference>
<dbReference type="GO" id="GO:0009055">
    <property type="term" value="F:electron transfer activity"/>
    <property type="evidence" value="ECO:0007669"/>
    <property type="project" value="InterPro"/>
</dbReference>
<evidence type="ECO:0000313" key="9">
    <source>
        <dbReference type="EMBL" id="NYZ66370.1"/>
    </source>
</evidence>
<dbReference type="GO" id="GO:0046872">
    <property type="term" value="F:metal ion binding"/>
    <property type="evidence" value="ECO:0007669"/>
    <property type="project" value="UniProtKB-KW"/>
</dbReference>
<keyword evidence="3 7" id="KW-0479">Metal-binding</keyword>
<evidence type="ECO:0000313" key="10">
    <source>
        <dbReference type="Proteomes" id="UP000569732"/>
    </source>
</evidence>
<evidence type="ECO:0000256" key="6">
    <source>
        <dbReference type="ARBA" id="ARBA00023004"/>
    </source>
</evidence>
<feature type="domain" description="Cytochrome c" evidence="8">
    <location>
        <begin position="39"/>
        <end position="148"/>
    </location>
</feature>
<proteinExistence type="predicted"/>
<protein>
    <submittedName>
        <fullName evidence="9">Photosynthetic protein synthase I</fullName>
    </submittedName>
</protein>
<dbReference type="InterPro" id="IPR036909">
    <property type="entry name" value="Cyt_c-like_dom_sf"/>
</dbReference>
<evidence type="ECO:0000259" key="8">
    <source>
        <dbReference type="PROSITE" id="PS51007"/>
    </source>
</evidence>
<dbReference type="Pfam" id="PF03150">
    <property type="entry name" value="CCP_MauG"/>
    <property type="match status" value="1"/>
</dbReference>
<keyword evidence="6 7" id="KW-0408">Iron</keyword>
<dbReference type="SUPFAM" id="SSF46626">
    <property type="entry name" value="Cytochrome c"/>
    <property type="match status" value="2"/>
</dbReference>
<keyword evidence="4" id="KW-0732">Signal</keyword>
<feature type="domain" description="Cytochrome c" evidence="8">
    <location>
        <begin position="185"/>
        <end position="336"/>
    </location>
</feature>
<comment type="caution">
    <text evidence="9">The sequence shown here is derived from an EMBL/GenBank/DDBJ whole genome shotgun (WGS) entry which is preliminary data.</text>
</comment>
<keyword evidence="10" id="KW-1185">Reference proteome</keyword>
<accession>A0A853HX97</accession>
<comment type="subcellular location">
    <subcellularLocation>
        <location evidence="1">Cell envelope</location>
    </subcellularLocation>
</comment>
<dbReference type="InterPro" id="IPR051395">
    <property type="entry name" value="Cytochrome_c_Peroxidase/MauG"/>
</dbReference>
<sequence length="365" mass="41028">MIVLFVCFVNSGFSSAEVLTKSASKAKAVVQHNDNVTNALIELGKRLFFDKRLSGDSNIACSDCHQPQYGFTHSTALSPGYPGNKHFRNAPSLINTALKTRWLHDGRIATNLNDVVREMLTEDYIMNMDMRLMQERLKQDLNYLALFAKAGLGEPSNSGVRKAIPAFLTVLKSAKNNHDLNKLTKQAKQGKKLFYGKAGCSQCHSGHLFTDELPHNTGVPENLSVFLDPLRHQTFIAFNMFMGVSDYMSLKRDMGAHILTHKADGSDIGKFITPSLKELIYTAPYMHNGIFKTLDEVVSFYNKGGGKDRYLDKKIKPLGLTKVEQKALVAFLKSLSSPVDIAKKYIDQEQQYSYYLIEKWQQKTN</sequence>
<evidence type="ECO:0000256" key="3">
    <source>
        <dbReference type="ARBA" id="ARBA00022723"/>
    </source>
</evidence>
<dbReference type="GO" id="GO:0004130">
    <property type="term" value="F:cytochrome-c peroxidase activity"/>
    <property type="evidence" value="ECO:0007669"/>
    <property type="project" value="TreeGrafter"/>
</dbReference>
<keyword evidence="5" id="KW-0560">Oxidoreductase</keyword>